<dbReference type="Pfam" id="PF01841">
    <property type="entry name" value="Transglut_core"/>
    <property type="match status" value="1"/>
</dbReference>
<dbReference type="SMART" id="SM00460">
    <property type="entry name" value="TGc"/>
    <property type="match status" value="1"/>
</dbReference>
<dbReference type="EMBL" id="CP147403">
    <property type="protein sequence ID" value="WXB87283.1"/>
    <property type="molecule type" value="Genomic_DNA"/>
</dbReference>
<keyword evidence="3" id="KW-1185">Reference proteome</keyword>
<dbReference type="Pfam" id="PF08379">
    <property type="entry name" value="Bact_transglu_N"/>
    <property type="match status" value="1"/>
</dbReference>
<dbReference type="InterPro" id="IPR038765">
    <property type="entry name" value="Papain-like_cys_pep_sf"/>
</dbReference>
<dbReference type="Gene3D" id="3.10.620.30">
    <property type="match status" value="1"/>
</dbReference>
<gene>
    <name evidence="2" type="ORF">WCV66_18890</name>
</gene>
<feature type="domain" description="Transglutaminase-like" evidence="1">
    <location>
        <begin position="174"/>
        <end position="244"/>
    </location>
</feature>
<sequence length="298" mass="34729">MKLQITHLTRYTYQEPVMDSINEVRLTPRSDDHQECSEHRILVKPEVPLFSYTDYFGNTVHHFTIPSPHQELTIESRSIVDTVETFKDMVHPIPYETETDILASDTFQNQYAEYLMETDFTRITPELRIFCAEKIHTYKVKSIYHLLEQISNLLYSNLTYDTGATHVHTTVEETLRLKRGVCQDYAHLMIAICRLYNIPTRYVSGYQFIGDIHDDQTEEVQHASHAWIEAYVPIVGWIGFDPTNNGKINWRYVKIGHGRNYRDIVPVKGVYQGLGEQQLEVSVDVKVLMDDSKNKKII</sequence>
<protein>
    <submittedName>
        <fullName evidence="2">Transglutaminase family protein</fullName>
    </submittedName>
</protein>
<reference evidence="2 3" key="1">
    <citation type="submission" date="2024-02" db="EMBL/GenBank/DDBJ databases">
        <title>Seven novel Bacillus-like species.</title>
        <authorList>
            <person name="Liu G."/>
        </authorList>
    </citation>
    <scope>NUCLEOTIDE SEQUENCE [LARGE SCALE GENOMIC DNA]</scope>
    <source>
        <strain evidence="2 3">FJAT-53654</strain>
    </source>
</reference>
<dbReference type="PANTHER" id="PTHR33490:SF6">
    <property type="entry name" value="SLL1049 PROTEIN"/>
    <property type="match status" value="1"/>
</dbReference>
<proteinExistence type="predicted"/>
<dbReference type="InterPro" id="IPR002931">
    <property type="entry name" value="Transglutaminase-like"/>
</dbReference>
<evidence type="ECO:0000259" key="1">
    <source>
        <dbReference type="SMART" id="SM00460"/>
    </source>
</evidence>
<dbReference type="RefSeq" id="WP_338786511.1">
    <property type="nucleotide sequence ID" value="NZ_CP147403.1"/>
</dbReference>
<dbReference type="SUPFAM" id="SSF54001">
    <property type="entry name" value="Cysteine proteinases"/>
    <property type="match status" value="1"/>
</dbReference>
<dbReference type="InterPro" id="IPR013589">
    <property type="entry name" value="Bac_transglu_N"/>
</dbReference>
<name>A0ABZ2MPH4_9BACI</name>
<organism evidence="2 3">
    <name type="scientific">Metabacillus rhizosphaerae</name>
    <dbReference type="NCBI Taxonomy" id="3117747"/>
    <lineage>
        <taxon>Bacteria</taxon>
        <taxon>Bacillati</taxon>
        <taxon>Bacillota</taxon>
        <taxon>Bacilli</taxon>
        <taxon>Bacillales</taxon>
        <taxon>Bacillaceae</taxon>
        <taxon>Metabacillus</taxon>
    </lineage>
</organism>
<accession>A0ABZ2MPH4</accession>
<evidence type="ECO:0000313" key="2">
    <source>
        <dbReference type="EMBL" id="WXB87283.1"/>
    </source>
</evidence>
<dbReference type="PANTHER" id="PTHR33490">
    <property type="entry name" value="BLR5614 PROTEIN-RELATED"/>
    <property type="match status" value="1"/>
</dbReference>
<dbReference type="Proteomes" id="UP001368328">
    <property type="component" value="Chromosome"/>
</dbReference>
<evidence type="ECO:0000313" key="3">
    <source>
        <dbReference type="Proteomes" id="UP001368328"/>
    </source>
</evidence>